<feature type="compositionally biased region" description="Acidic residues" evidence="1">
    <location>
        <begin position="230"/>
        <end position="263"/>
    </location>
</feature>
<evidence type="ECO:0000313" key="3">
    <source>
        <dbReference type="Proteomes" id="UP000775872"/>
    </source>
</evidence>
<dbReference type="EMBL" id="CABFOC020000045">
    <property type="protein sequence ID" value="CAH0053183.1"/>
    <property type="molecule type" value="Genomic_DNA"/>
</dbReference>
<evidence type="ECO:0000256" key="1">
    <source>
        <dbReference type="SAM" id="MobiDB-lite"/>
    </source>
</evidence>
<feature type="compositionally biased region" description="Acidic residues" evidence="1">
    <location>
        <begin position="165"/>
        <end position="220"/>
    </location>
</feature>
<gene>
    <name evidence="2" type="ORF">CSOL1703_00005054</name>
</gene>
<name>A0A9P0EMS5_9HYPO</name>
<evidence type="ECO:0000313" key="2">
    <source>
        <dbReference type="EMBL" id="CAH0053183.1"/>
    </source>
</evidence>
<dbReference type="AlphaFoldDB" id="A0A9P0EMS5"/>
<sequence>MGITSLSADGAASGVNPAPIVPGLQVPGAPLASQNPYGIDQSCHKMWSIVEACQEKHEESRLRVNRDCLCDRDIISSWITCHKCWDRVTYHSNGKRDLPSSTYLIDEVTLSLVQSLCDRTTLASVAPDGDDFDVEVSADEDDLDVKVSLDWDLFEEDTNKKECNEDSDDEESDDEESDEEESDDDDSDEEEFDEEESVEVEFKDEDFDDEEFKELDPIEGSDEKDINKEESEEDDSEDDDNEEDANEEKIDEDVNEEESDEDQLSAAIGADGVFGSHDCVTQGKQPMSENFDLASDNSIGASLSHSKDEALIMNAVGKQLGGFTKTGKTPGARIAHGHESKAKSNANTRVASVGLVILGLFAAWAL</sequence>
<organism evidence="2 3">
    <name type="scientific">Clonostachys solani</name>
    <dbReference type="NCBI Taxonomy" id="160281"/>
    <lineage>
        <taxon>Eukaryota</taxon>
        <taxon>Fungi</taxon>
        <taxon>Dikarya</taxon>
        <taxon>Ascomycota</taxon>
        <taxon>Pezizomycotina</taxon>
        <taxon>Sordariomycetes</taxon>
        <taxon>Hypocreomycetidae</taxon>
        <taxon>Hypocreales</taxon>
        <taxon>Bionectriaceae</taxon>
        <taxon>Clonostachys</taxon>
    </lineage>
</organism>
<protein>
    <submittedName>
        <fullName evidence="2">Uncharacterized protein</fullName>
    </submittedName>
</protein>
<keyword evidence="3" id="KW-1185">Reference proteome</keyword>
<reference evidence="2 3" key="2">
    <citation type="submission" date="2021-10" db="EMBL/GenBank/DDBJ databases">
        <authorList>
            <person name="Piombo E."/>
        </authorList>
    </citation>
    <scope>NUCLEOTIDE SEQUENCE [LARGE SCALE GENOMIC DNA]</scope>
</reference>
<accession>A0A9P0EMS5</accession>
<comment type="caution">
    <text evidence="2">The sequence shown here is derived from an EMBL/GenBank/DDBJ whole genome shotgun (WGS) entry which is preliminary data.</text>
</comment>
<feature type="region of interest" description="Disordered" evidence="1">
    <location>
        <begin position="157"/>
        <end position="263"/>
    </location>
</feature>
<reference evidence="3" key="1">
    <citation type="submission" date="2019-06" db="EMBL/GenBank/DDBJ databases">
        <authorList>
            <person name="Broberg M."/>
        </authorList>
    </citation>
    <scope>NUCLEOTIDE SEQUENCE [LARGE SCALE GENOMIC DNA]</scope>
</reference>
<proteinExistence type="predicted"/>
<dbReference type="Proteomes" id="UP000775872">
    <property type="component" value="Unassembled WGS sequence"/>
</dbReference>
<dbReference type="OrthoDB" id="5150036at2759"/>